<keyword evidence="3" id="KW-1185">Reference proteome</keyword>
<organism evidence="2 3">
    <name type="scientific">Mytilus coruscus</name>
    <name type="common">Sea mussel</name>
    <dbReference type="NCBI Taxonomy" id="42192"/>
    <lineage>
        <taxon>Eukaryota</taxon>
        <taxon>Metazoa</taxon>
        <taxon>Spiralia</taxon>
        <taxon>Lophotrochozoa</taxon>
        <taxon>Mollusca</taxon>
        <taxon>Bivalvia</taxon>
        <taxon>Autobranchia</taxon>
        <taxon>Pteriomorphia</taxon>
        <taxon>Mytilida</taxon>
        <taxon>Mytiloidea</taxon>
        <taxon>Mytilidae</taxon>
        <taxon>Mytilinae</taxon>
        <taxon>Mytilus</taxon>
    </lineage>
</organism>
<evidence type="ECO:0000313" key="3">
    <source>
        <dbReference type="Proteomes" id="UP000507470"/>
    </source>
</evidence>
<dbReference type="AlphaFoldDB" id="A0A6J8BIP3"/>
<reference evidence="2 3" key="1">
    <citation type="submission" date="2020-06" db="EMBL/GenBank/DDBJ databases">
        <authorList>
            <person name="Li R."/>
            <person name="Bekaert M."/>
        </authorList>
    </citation>
    <scope>NUCLEOTIDE SEQUENCE [LARGE SCALE GENOMIC DNA]</scope>
    <source>
        <strain evidence="3">wild</strain>
    </source>
</reference>
<evidence type="ECO:0000256" key="1">
    <source>
        <dbReference type="SAM" id="MobiDB-lite"/>
    </source>
</evidence>
<dbReference type="OrthoDB" id="6143885at2759"/>
<feature type="region of interest" description="Disordered" evidence="1">
    <location>
        <begin position="539"/>
        <end position="575"/>
    </location>
</feature>
<evidence type="ECO:0000313" key="2">
    <source>
        <dbReference type="EMBL" id="CAC5383805.1"/>
    </source>
</evidence>
<protein>
    <submittedName>
        <fullName evidence="2">Uncharacterized protein</fullName>
    </submittedName>
</protein>
<name>A0A6J8BIP3_MYTCO</name>
<dbReference type="EMBL" id="CACVKT020003447">
    <property type="protein sequence ID" value="CAC5383805.1"/>
    <property type="molecule type" value="Genomic_DNA"/>
</dbReference>
<accession>A0A6J8BIP3</accession>
<gene>
    <name evidence="2" type="ORF">MCOR_19512</name>
</gene>
<feature type="compositionally biased region" description="Polar residues" evidence="1">
    <location>
        <begin position="539"/>
        <end position="565"/>
    </location>
</feature>
<proteinExistence type="predicted"/>
<dbReference type="Proteomes" id="UP000507470">
    <property type="component" value="Unassembled WGS sequence"/>
</dbReference>
<sequence>MNIDIDKKGPDVDTSYKVEAKLAPQDEVVKTQSEIGHGLDHEATGSTLTFKTENGEMELLFEYPGGEVVVDKDASQHQVSAEKDSLLASNSTPTPEVTKCQLIQSVPKPMQTVASSGTKVKSVPSAKLQNAFSKSLVNSIFNERAQETVLVPLVQNLNSRIRCDPSTKPHSIVGNISHFPDYKKQISTPGFTMVPLSTKGTTLVPSTKSQNNVTSKPTFNATTKLQMPATTKATNSAARFTLGPSTCTTQQNAASGSQHLNLSTILQNFVSPSAASQNVNKKLVHTCSNITPNPSSKLVPFTGTLNSTNPTYILVLRSTPHSTTESFNVIKNQDTVCKLPLEPQSAGHVTDQQNRCLKESFITLESSRKKDDHLKADEYVSVNRLIKIENVSETECAQFENIIASANTSNKMKIENTSETEVCKHSSFCAGTVFTECQNTIKIEDSMDIESDQSNNKAMVESEVCLPVDKNENMFDTGKRVAHCLPLQNITMSSKKNALPASITIQGQLSVQTQPQSQLSAQIQPEGQLFVQTHPEGQLSVQTQPQSHLSVQTQPEGQLSVQTHPEGQPSVPTQPQGQLLVQTLPQPQVSVKTKLRAKLLEQPQLRVKLLRQRPPFQLLVQTMPKDQPFASNKEQKSQG</sequence>